<feature type="transmembrane region" description="Helical" evidence="8">
    <location>
        <begin position="12"/>
        <end position="37"/>
    </location>
</feature>
<dbReference type="Pfam" id="PF02534">
    <property type="entry name" value="T4SS-DNA_transf"/>
    <property type="match status" value="1"/>
</dbReference>
<evidence type="ECO:0000313" key="9">
    <source>
        <dbReference type="EMBL" id="ALP00397.1"/>
    </source>
</evidence>
<organism evidence="9">
    <name type="scientific">Pseudomonas putida</name>
    <name type="common">Arthrobacter siderocapsulatus</name>
    <dbReference type="NCBI Taxonomy" id="303"/>
    <lineage>
        <taxon>Bacteria</taxon>
        <taxon>Pseudomonadati</taxon>
        <taxon>Pseudomonadota</taxon>
        <taxon>Gammaproteobacteria</taxon>
        <taxon>Pseudomonadales</taxon>
        <taxon>Pseudomonadaceae</taxon>
        <taxon>Pseudomonas</taxon>
    </lineage>
</organism>
<evidence type="ECO:0000256" key="1">
    <source>
        <dbReference type="ARBA" id="ARBA00004651"/>
    </source>
</evidence>
<dbReference type="EMBL" id="KT428599">
    <property type="protein sequence ID" value="ALP00397.1"/>
    <property type="molecule type" value="Genomic_DNA"/>
</dbReference>
<evidence type="ECO:0000256" key="4">
    <source>
        <dbReference type="ARBA" id="ARBA00022692"/>
    </source>
</evidence>
<dbReference type="CDD" id="cd01127">
    <property type="entry name" value="TrwB_TraG_TraD_VirD4"/>
    <property type="match status" value="1"/>
</dbReference>
<evidence type="ECO:0000256" key="5">
    <source>
        <dbReference type="ARBA" id="ARBA00022989"/>
    </source>
</evidence>
<reference evidence="9" key="1">
    <citation type="journal article" date="2015" name="Appl. Environ. Microbiol.">
        <title>HipH Catalyzes the Hydroxylation of 4-Hydroxyisophthalate to Protocatechuate in 2,4-Xylenol Catabolism by Pseudomonas putida NCIMB 9866.</title>
        <authorList>
            <person name="Chao H.J."/>
            <person name="Chen Y.F."/>
            <person name="Fang T."/>
            <person name="Xu Y."/>
            <person name="Huang W.E."/>
            <person name="Zhou N.Y."/>
        </authorList>
    </citation>
    <scope>NUCLEOTIDE SEQUENCE</scope>
    <source>
        <strain evidence="9">NCIMB 9866</strain>
    </source>
</reference>
<dbReference type="NCBIfam" id="NF010450">
    <property type="entry name" value="PRK13876.1"/>
    <property type="match status" value="1"/>
</dbReference>
<reference evidence="9" key="2">
    <citation type="submission" date="2015-08" db="EMBL/GenBank/DDBJ databases">
        <authorList>
            <person name="Babu N.S."/>
            <person name="Beckwith C.J."/>
            <person name="Beseler K.G."/>
            <person name="Brison A."/>
            <person name="Carone J.V."/>
            <person name="Caskin T.P."/>
            <person name="Diamond M."/>
            <person name="Durham M.E."/>
            <person name="Foxe J.M."/>
            <person name="Go M."/>
            <person name="Henderson B.A."/>
            <person name="Jones I.B."/>
            <person name="McGettigan J.A."/>
            <person name="Micheletti S.J."/>
            <person name="Nasrallah M.E."/>
            <person name="Ortiz D."/>
            <person name="Piller C.R."/>
            <person name="Privatt S.R."/>
            <person name="Schneider S.L."/>
            <person name="Sharp S."/>
            <person name="Smith T.C."/>
            <person name="Stanton J.D."/>
            <person name="Ullery H.E."/>
            <person name="Wilson R.J."/>
            <person name="Serrano M.G."/>
            <person name="Buck G."/>
            <person name="Lee V."/>
            <person name="Wang Y."/>
            <person name="Carvalho R."/>
            <person name="Voegtly L."/>
            <person name="Shi R."/>
            <person name="Duckworth R."/>
            <person name="Johnson A."/>
            <person name="Loviza R."/>
            <person name="Walstead R."/>
            <person name="Shah Z."/>
            <person name="Kiflezghi M."/>
            <person name="Wade K."/>
            <person name="Ball S.L."/>
            <person name="Bradley K.W."/>
            <person name="Asai D.J."/>
            <person name="Bowman C.A."/>
            <person name="Russell D.A."/>
            <person name="Pope W.H."/>
            <person name="Jacobs-Sera D."/>
            <person name="Hendrix R.W."/>
            <person name="Hatfull G.F."/>
        </authorList>
    </citation>
    <scope>NUCLEOTIDE SEQUENCE</scope>
    <source>
        <strain evidence="9">NCIMB 9866</strain>
    </source>
</reference>
<proteinExistence type="inferred from homology"/>
<evidence type="ECO:0000256" key="6">
    <source>
        <dbReference type="ARBA" id="ARBA00023136"/>
    </source>
</evidence>
<dbReference type="Gene3D" id="3.40.50.300">
    <property type="entry name" value="P-loop containing nucleotide triphosphate hydrolases"/>
    <property type="match status" value="1"/>
</dbReference>
<dbReference type="InterPro" id="IPR051539">
    <property type="entry name" value="T4SS-coupling_protein"/>
</dbReference>
<accession>A0A0S2PJ01</accession>
<keyword evidence="5 8" id="KW-1133">Transmembrane helix</keyword>
<comment type="similarity">
    <text evidence="2">Belongs to the VirD4/TraG family.</text>
</comment>
<keyword evidence="3" id="KW-1003">Cell membrane</keyword>
<evidence type="ECO:0000256" key="7">
    <source>
        <dbReference type="SAM" id="MobiDB-lite"/>
    </source>
</evidence>
<dbReference type="AlphaFoldDB" id="A0A0S2PJ01"/>
<sequence>MDSRIKADGTGAGAHTGILLGQIAVVVGVVVGGVWAATQWTARALGYQPQLGAAWLDAAGVPVYEPWKLFEWWYWYDAYASDVFLRGGVIAAASGLLATGVAIGMAVWRSRMARRVTTYGSARWAEADDIHKIGLHEPAGVFLGRTDDSYLRHDGPEHVLAFAPTRSGKGVGLVVPTLLSWPGSAVIHDIKGENWALTAGWRARFSHCLLFNPTDARSAAYNPLLEVRRGAHEVRDVQNIADILVDPEGALERRNHWEKTSHALLVGAILHVLYAGEDKTLRGVANFLSDPTCPFEVTLHRMMTTRHLANEEGGAQHPVVASAAREVLNKSDNERSGVLSTAMSFLGLYRDPTVAEVTSRCDWRIADLISAQHPVSLYLVVPPSDISRTKPLIRLILNQIGRRLTESLDGSDGIARKHKLLLMLDEFPALGRLDFFESALAFMAGYGLRAFLIAQSLNQIDKAYGQNHSILDNCHVRIAFATNDERTAKRISDALGTATELRAQRNYAGHRLAPWLGHLMVSRQETARPLLTPGEVMQLPPYEAVLMVSGHAPIRARKIRYYLDRNFTVRVKPAPLLTAAGHYADAPASRSDDWSELAPLVAPILDMALPGHAGTGDDGGRQQQPELGEVAYAPQPEPCADDLGLLDDDDSPLPLPTHLDPRLQRAARLAALDPDDGIAL</sequence>
<evidence type="ECO:0000256" key="8">
    <source>
        <dbReference type="SAM" id="Phobius"/>
    </source>
</evidence>
<gene>
    <name evidence="9" type="primary">traG</name>
</gene>
<protein>
    <submittedName>
        <fullName evidence="9">TraG</fullName>
    </submittedName>
</protein>
<dbReference type="SUPFAM" id="SSF52540">
    <property type="entry name" value="P-loop containing nucleoside triphosphate hydrolases"/>
    <property type="match status" value="1"/>
</dbReference>
<dbReference type="PANTHER" id="PTHR37937">
    <property type="entry name" value="CONJUGATIVE TRANSFER: DNA TRANSPORT"/>
    <property type="match status" value="1"/>
</dbReference>
<dbReference type="InterPro" id="IPR027417">
    <property type="entry name" value="P-loop_NTPase"/>
</dbReference>
<feature type="region of interest" description="Disordered" evidence="7">
    <location>
        <begin position="633"/>
        <end position="659"/>
    </location>
</feature>
<keyword evidence="4 8" id="KW-0812">Transmembrane</keyword>
<evidence type="ECO:0000256" key="3">
    <source>
        <dbReference type="ARBA" id="ARBA00022475"/>
    </source>
</evidence>
<dbReference type="GO" id="GO:0005886">
    <property type="term" value="C:plasma membrane"/>
    <property type="evidence" value="ECO:0007669"/>
    <property type="project" value="UniProtKB-SubCell"/>
</dbReference>
<dbReference type="InterPro" id="IPR003688">
    <property type="entry name" value="TraG/VirD4"/>
</dbReference>
<feature type="transmembrane region" description="Helical" evidence="8">
    <location>
        <begin position="83"/>
        <end position="108"/>
    </location>
</feature>
<comment type="subcellular location">
    <subcellularLocation>
        <location evidence="1">Cell membrane</location>
        <topology evidence="1">Multi-pass membrane protein</topology>
    </subcellularLocation>
</comment>
<evidence type="ECO:0000256" key="2">
    <source>
        <dbReference type="ARBA" id="ARBA00008806"/>
    </source>
</evidence>
<dbReference type="PANTHER" id="PTHR37937:SF1">
    <property type="entry name" value="CONJUGATIVE TRANSFER: DNA TRANSPORT"/>
    <property type="match status" value="1"/>
</dbReference>
<name>A0A0S2PJ01_PSEPU</name>
<keyword evidence="6 8" id="KW-0472">Membrane</keyword>